<evidence type="ECO:0000256" key="6">
    <source>
        <dbReference type="ARBA" id="ARBA00023033"/>
    </source>
</evidence>
<keyword evidence="15" id="KW-0378">Hydrolase</keyword>
<evidence type="ECO:0000256" key="11">
    <source>
        <dbReference type="ARBA" id="ARBA00045077"/>
    </source>
</evidence>
<dbReference type="PANTHER" id="PTHR33353">
    <property type="entry name" value="PUTATIVE (AFU_ORTHOLOGUE AFUA_1G12560)-RELATED"/>
    <property type="match status" value="1"/>
</dbReference>
<evidence type="ECO:0000259" key="14">
    <source>
        <dbReference type="Pfam" id="PF03443"/>
    </source>
</evidence>
<keyword evidence="13" id="KW-0732">Signal</keyword>
<dbReference type="InterPro" id="IPR005103">
    <property type="entry name" value="AA9_LPMO"/>
</dbReference>
<evidence type="ECO:0000256" key="12">
    <source>
        <dbReference type="ARBA" id="ARBA00047174"/>
    </source>
</evidence>
<evidence type="ECO:0000256" key="2">
    <source>
        <dbReference type="ARBA" id="ARBA00022723"/>
    </source>
</evidence>
<sequence length="241" mass="25919">MIGSLFLSVALTVSSLAMGALGHGYVTEVADPYMSPRPQRIIRDIPGNGPVENLSFIDVQCNGEGGSATKLSPVLAVIAAGSQMKLTWTPDWPDTQFLTNGALQGPVITYMARAPSDITKWNPGSSAVWFKVHEEGKDSTGKWGAWEKLFVQNKGVYTFTIPKNLRPGQYIIRHEIYLGVQIYPSCIQVEVTGSGNAFPTSFVSFPGAYTGSTPGMVYDIYSTSPSHPYPIPGPAVWAGGN</sequence>
<evidence type="ECO:0000256" key="1">
    <source>
        <dbReference type="ARBA" id="ARBA00001973"/>
    </source>
</evidence>
<keyword evidence="6" id="KW-0503">Monooxygenase</keyword>
<gene>
    <name evidence="15" type="ORF">BDV98DRAFT_644627</name>
</gene>
<feature type="signal peptide" evidence="13">
    <location>
        <begin position="1"/>
        <end position="22"/>
    </location>
</feature>
<comment type="cofactor">
    <cofactor evidence="1">
        <name>Cu(2+)</name>
        <dbReference type="ChEBI" id="CHEBI:29036"/>
    </cofactor>
</comment>
<evidence type="ECO:0000256" key="3">
    <source>
        <dbReference type="ARBA" id="ARBA00023001"/>
    </source>
</evidence>
<dbReference type="GO" id="GO:0030245">
    <property type="term" value="P:cellulose catabolic process"/>
    <property type="evidence" value="ECO:0007669"/>
    <property type="project" value="UniProtKB-KW"/>
</dbReference>
<dbReference type="Pfam" id="PF03443">
    <property type="entry name" value="AA9"/>
    <property type="match status" value="1"/>
</dbReference>
<dbReference type="Gene3D" id="2.70.50.70">
    <property type="match status" value="1"/>
</dbReference>
<dbReference type="CDD" id="cd21175">
    <property type="entry name" value="LPMO_AA9"/>
    <property type="match status" value="1"/>
</dbReference>
<name>A0A5C3Q9Z2_9AGAR</name>
<feature type="domain" description="Auxiliary Activity family 9 catalytic" evidence="14">
    <location>
        <begin position="36"/>
        <end position="226"/>
    </location>
</feature>
<dbReference type="EC" id="1.14.99.56" evidence="12"/>
<evidence type="ECO:0000256" key="4">
    <source>
        <dbReference type="ARBA" id="ARBA00023002"/>
    </source>
</evidence>
<keyword evidence="5" id="KW-0186">Copper</keyword>
<dbReference type="GO" id="GO:0004497">
    <property type="term" value="F:monooxygenase activity"/>
    <property type="evidence" value="ECO:0007669"/>
    <property type="project" value="UniProtKB-KW"/>
</dbReference>
<proteinExistence type="inferred from homology"/>
<evidence type="ECO:0000313" key="16">
    <source>
        <dbReference type="Proteomes" id="UP000305067"/>
    </source>
</evidence>
<keyword evidence="8" id="KW-0119">Carbohydrate metabolism</keyword>
<keyword evidence="4" id="KW-0560">Oxidoreductase</keyword>
<dbReference type="GO" id="GO:0016787">
    <property type="term" value="F:hydrolase activity"/>
    <property type="evidence" value="ECO:0007669"/>
    <property type="project" value="UniProtKB-KW"/>
</dbReference>
<comment type="catalytic activity">
    <reaction evidence="11">
        <text>[(1-&gt;4)-beta-D-glucosyl]n+m + reduced acceptor + O2 = 4-dehydro-beta-D-glucosyl-[(1-&gt;4)-beta-D-glucosyl]n-1 + [(1-&gt;4)-beta-D-glucosyl]m + acceptor + H2O.</text>
        <dbReference type="EC" id="1.14.99.56"/>
    </reaction>
</comment>
<evidence type="ECO:0000256" key="9">
    <source>
        <dbReference type="ARBA" id="ARBA00023326"/>
    </source>
</evidence>
<evidence type="ECO:0000256" key="7">
    <source>
        <dbReference type="ARBA" id="ARBA00023157"/>
    </source>
</evidence>
<keyword evidence="9" id="KW-0624">Polysaccharide degradation</keyword>
<evidence type="ECO:0000256" key="10">
    <source>
        <dbReference type="ARBA" id="ARBA00044502"/>
    </source>
</evidence>
<comment type="similarity">
    <text evidence="10">Belongs to the polysaccharide monooxygenase AA9 family.</text>
</comment>
<dbReference type="AlphaFoldDB" id="A0A5C3Q9Z2"/>
<keyword evidence="7" id="KW-1015">Disulfide bond</keyword>
<keyword evidence="16" id="KW-1185">Reference proteome</keyword>
<dbReference type="GO" id="GO:0046872">
    <property type="term" value="F:metal ion binding"/>
    <property type="evidence" value="ECO:0007669"/>
    <property type="project" value="UniProtKB-KW"/>
</dbReference>
<feature type="chain" id="PRO_5022784801" description="lytic cellulose monooxygenase (C4-dehydrogenating)" evidence="13">
    <location>
        <begin position="23"/>
        <end position="241"/>
    </location>
</feature>
<evidence type="ECO:0000256" key="8">
    <source>
        <dbReference type="ARBA" id="ARBA00023277"/>
    </source>
</evidence>
<dbReference type="Proteomes" id="UP000305067">
    <property type="component" value="Unassembled WGS sequence"/>
</dbReference>
<evidence type="ECO:0000256" key="5">
    <source>
        <dbReference type="ARBA" id="ARBA00023008"/>
    </source>
</evidence>
<evidence type="ECO:0000313" key="15">
    <source>
        <dbReference type="EMBL" id="TFK95273.1"/>
    </source>
</evidence>
<reference evidence="15 16" key="1">
    <citation type="journal article" date="2019" name="Nat. Ecol. Evol.">
        <title>Megaphylogeny resolves global patterns of mushroom evolution.</title>
        <authorList>
            <person name="Varga T."/>
            <person name="Krizsan K."/>
            <person name="Foldi C."/>
            <person name="Dima B."/>
            <person name="Sanchez-Garcia M."/>
            <person name="Sanchez-Ramirez S."/>
            <person name="Szollosi G.J."/>
            <person name="Szarkandi J.G."/>
            <person name="Papp V."/>
            <person name="Albert L."/>
            <person name="Andreopoulos W."/>
            <person name="Angelini C."/>
            <person name="Antonin V."/>
            <person name="Barry K.W."/>
            <person name="Bougher N.L."/>
            <person name="Buchanan P."/>
            <person name="Buyck B."/>
            <person name="Bense V."/>
            <person name="Catcheside P."/>
            <person name="Chovatia M."/>
            <person name="Cooper J."/>
            <person name="Damon W."/>
            <person name="Desjardin D."/>
            <person name="Finy P."/>
            <person name="Geml J."/>
            <person name="Haridas S."/>
            <person name="Hughes K."/>
            <person name="Justo A."/>
            <person name="Karasinski D."/>
            <person name="Kautmanova I."/>
            <person name="Kiss B."/>
            <person name="Kocsube S."/>
            <person name="Kotiranta H."/>
            <person name="LaButti K.M."/>
            <person name="Lechner B.E."/>
            <person name="Liimatainen K."/>
            <person name="Lipzen A."/>
            <person name="Lukacs Z."/>
            <person name="Mihaltcheva S."/>
            <person name="Morgado L.N."/>
            <person name="Niskanen T."/>
            <person name="Noordeloos M.E."/>
            <person name="Ohm R.A."/>
            <person name="Ortiz-Santana B."/>
            <person name="Ovrebo C."/>
            <person name="Racz N."/>
            <person name="Riley R."/>
            <person name="Savchenko A."/>
            <person name="Shiryaev A."/>
            <person name="Soop K."/>
            <person name="Spirin V."/>
            <person name="Szebenyi C."/>
            <person name="Tomsovsky M."/>
            <person name="Tulloss R.E."/>
            <person name="Uehling J."/>
            <person name="Grigoriev I.V."/>
            <person name="Vagvolgyi C."/>
            <person name="Papp T."/>
            <person name="Martin F.M."/>
            <person name="Miettinen O."/>
            <person name="Hibbett D.S."/>
            <person name="Nagy L.G."/>
        </authorList>
    </citation>
    <scope>NUCLEOTIDE SEQUENCE [LARGE SCALE GENOMIC DNA]</scope>
    <source>
        <strain evidence="15 16">CBS 309.79</strain>
    </source>
</reference>
<protein>
    <recommendedName>
        <fullName evidence="12">lytic cellulose monooxygenase (C4-dehydrogenating)</fullName>
        <ecNumber evidence="12">1.14.99.56</ecNumber>
    </recommendedName>
</protein>
<accession>A0A5C3Q9Z2</accession>
<dbReference type="PANTHER" id="PTHR33353:SF6">
    <property type="entry name" value="ENDOGLUCANASE IV"/>
    <property type="match status" value="1"/>
</dbReference>
<dbReference type="InterPro" id="IPR049892">
    <property type="entry name" value="AA9"/>
</dbReference>
<dbReference type="STRING" id="1884261.A0A5C3Q9Z2"/>
<dbReference type="EMBL" id="ML178896">
    <property type="protein sequence ID" value="TFK95273.1"/>
    <property type="molecule type" value="Genomic_DNA"/>
</dbReference>
<keyword evidence="2" id="KW-0479">Metal-binding</keyword>
<keyword evidence="3" id="KW-0136">Cellulose degradation</keyword>
<organism evidence="15 16">
    <name type="scientific">Pterulicium gracile</name>
    <dbReference type="NCBI Taxonomy" id="1884261"/>
    <lineage>
        <taxon>Eukaryota</taxon>
        <taxon>Fungi</taxon>
        <taxon>Dikarya</taxon>
        <taxon>Basidiomycota</taxon>
        <taxon>Agaricomycotina</taxon>
        <taxon>Agaricomycetes</taxon>
        <taxon>Agaricomycetidae</taxon>
        <taxon>Agaricales</taxon>
        <taxon>Pleurotineae</taxon>
        <taxon>Pterulaceae</taxon>
        <taxon>Pterulicium</taxon>
    </lineage>
</organism>
<evidence type="ECO:0000256" key="13">
    <source>
        <dbReference type="SAM" id="SignalP"/>
    </source>
</evidence>
<dbReference type="OrthoDB" id="4849160at2759"/>